<dbReference type="WBParaSite" id="GPUH_0000055501-mRNA-1">
    <property type="protein sequence ID" value="GPUH_0000055501-mRNA-1"/>
    <property type="gene ID" value="GPUH_0000055501"/>
</dbReference>
<dbReference type="GO" id="GO:0046872">
    <property type="term" value="F:metal ion binding"/>
    <property type="evidence" value="ECO:0007669"/>
    <property type="project" value="UniProtKB-KW"/>
</dbReference>
<reference evidence="8" key="1">
    <citation type="submission" date="2016-06" db="UniProtKB">
        <authorList>
            <consortium name="WormBaseParasite"/>
        </authorList>
    </citation>
    <scope>IDENTIFICATION</scope>
</reference>
<sequence length="253" mass="28541">PNDNTNRGYPTERSGDFTSKKFIPYGISTYVSRGRITVYVTNSASNTADTVEAFQLDQEHLTLRHLKTISDTTFRSLADIAVVGADRFFVTNYAYSRARWLQIVEFALQTSFGSLAYYDGHRGIYLEKLYVRIYHLHKDMSISHDAEISLLSSPNKLFIEEATGDIWAALHPVLYKAHKHIQNPLDLQQRSPSQVLRIRLQPDGQSWVITEPFANDGATVWGSSSVVFHNGALLIGSLFGRLLHCDVDNPHIV</sequence>
<dbReference type="GO" id="GO:0004064">
    <property type="term" value="F:arylesterase activity"/>
    <property type="evidence" value="ECO:0007669"/>
    <property type="project" value="InterPro"/>
</dbReference>
<proteinExistence type="inferred from homology"/>
<comment type="similarity">
    <text evidence="1">Belongs to the paraoxonase family.</text>
</comment>
<dbReference type="InterPro" id="IPR002640">
    <property type="entry name" value="Arylesterase"/>
</dbReference>
<dbReference type="PANTHER" id="PTHR11799:SF28">
    <property type="entry name" value="MECHANOSENSORY ABNORMALITY PROTEIN 6"/>
    <property type="match status" value="1"/>
</dbReference>
<feature type="binding site" evidence="5">
    <location>
        <position position="27"/>
    </location>
    <ligand>
        <name>Ca(2+)</name>
        <dbReference type="ChEBI" id="CHEBI:29108"/>
        <label>1</label>
        <note>catalytic</note>
    </ligand>
</feature>
<dbReference type="PANTHER" id="PTHR11799">
    <property type="entry name" value="PARAOXONASE"/>
    <property type="match status" value="1"/>
</dbReference>
<evidence type="ECO:0000256" key="1">
    <source>
        <dbReference type="ARBA" id="ARBA00008595"/>
    </source>
</evidence>
<dbReference type="SUPFAM" id="SSF63829">
    <property type="entry name" value="Calcium-dependent phosphotriesterase"/>
    <property type="match status" value="1"/>
</dbReference>
<keyword evidence="5" id="KW-0106">Calcium</keyword>
<keyword evidence="3" id="KW-1015">Disulfide bond</keyword>
<dbReference type="EMBL" id="UYRT01000517">
    <property type="protein sequence ID" value="VDK28299.1"/>
    <property type="molecule type" value="Genomic_DNA"/>
</dbReference>
<gene>
    <name evidence="6" type="ORF">GPUH_LOCUS555</name>
</gene>
<evidence type="ECO:0000256" key="3">
    <source>
        <dbReference type="ARBA" id="ARBA00023157"/>
    </source>
</evidence>
<dbReference type="AlphaFoldDB" id="A0A183CVR4"/>
<evidence type="ECO:0000256" key="5">
    <source>
        <dbReference type="PIRSR" id="PIRSR602640-2"/>
    </source>
</evidence>
<dbReference type="Proteomes" id="UP000271098">
    <property type="component" value="Unassembled WGS sequence"/>
</dbReference>
<evidence type="ECO:0000313" key="7">
    <source>
        <dbReference type="Proteomes" id="UP000271098"/>
    </source>
</evidence>
<dbReference type="Gene3D" id="2.120.10.30">
    <property type="entry name" value="TolB, C-terminal domain"/>
    <property type="match status" value="2"/>
</dbReference>
<keyword evidence="2" id="KW-0378">Hydrolase</keyword>
<evidence type="ECO:0000256" key="2">
    <source>
        <dbReference type="ARBA" id="ARBA00022801"/>
    </source>
</evidence>
<accession>A0A183CVR4</accession>
<keyword evidence="7" id="KW-1185">Reference proteome</keyword>
<reference evidence="6 7" key="2">
    <citation type="submission" date="2018-11" db="EMBL/GenBank/DDBJ databases">
        <authorList>
            <consortium name="Pathogen Informatics"/>
        </authorList>
    </citation>
    <scope>NUCLEOTIDE SEQUENCE [LARGE SCALE GENOMIC DNA]</scope>
</reference>
<dbReference type="InterPro" id="IPR051288">
    <property type="entry name" value="Serum_paraoxonase/arylesterase"/>
</dbReference>
<keyword evidence="4" id="KW-0325">Glycoprotein</keyword>
<organism evidence="8">
    <name type="scientific">Gongylonema pulchrum</name>
    <dbReference type="NCBI Taxonomy" id="637853"/>
    <lineage>
        <taxon>Eukaryota</taxon>
        <taxon>Metazoa</taxon>
        <taxon>Ecdysozoa</taxon>
        <taxon>Nematoda</taxon>
        <taxon>Chromadorea</taxon>
        <taxon>Rhabditida</taxon>
        <taxon>Spirurina</taxon>
        <taxon>Spiruromorpha</taxon>
        <taxon>Spiruroidea</taxon>
        <taxon>Gongylonematidae</taxon>
        <taxon>Gongylonema</taxon>
    </lineage>
</organism>
<dbReference type="InterPro" id="IPR011042">
    <property type="entry name" value="6-blade_b-propeller_TolB-like"/>
</dbReference>
<feature type="binding site" evidence="5">
    <location>
        <position position="79"/>
    </location>
    <ligand>
        <name>Ca(2+)</name>
        <dbReference type="ChEBI" id="CHEBI:29108"/>
        <label>1</label>
        <note>catalytic</note>
    </ligand>
</feature>
<name>A0A183CVR4_9BILA</name>
<protein>
    <submittedName>
        <fullName evidence="8">Arylesterase</fullName>
    </submittedName>
</protein>
<evidence type="ECO:0000313" key="8">
    <source>
        <dbReference type="WBParaSite" id="GPUH_0000055501-mRNA-1"/>
    </source>
</evidence>
<comment type="cofactor">
    <cofactor evidence="5">
        <name>Ca(2+)</name>
        <dbReference type="ChEBI" id="CHEBI:29108"/>
    </cofactor>
    <text evidence="5">Binds 2 calcium ions per subunit.</text>
</comment>
<evidence type="ECO:0000313" key="6">
    <source>
        <dbReference type="EMBL" id="VDK28299.1"/>
    </source>
</evidence>
<evidence type="ECO:0000256" key="4">
    <source>
        <dbReference type="ARBA" id="ARBA00023180"/>
    </source>
</evidence>
<dbReference type="OrthoDB" id="423498at2759"/>
<dbReference type="Pfam" id="PF01731">
    <property type="entry name" value="Arylesterase"/>
    <property type="match status" value="1"/>
</dbReference>
<keyword evidence="5" id="KW-0479">Metal-binding</keyword>